<gene>
    <name evidence="3" type="ORF">ILEXP_LOCUS57243</name>
</gene>
<keyword evidence="4" id="KW-1185">Reference proteome</keyword>
<reference evidence="3 4" key="1">
    <citation type="submission" date="2024-02" db="EMBL/GenBank/DDBJ databases">
        <authorList>
            <person name="Vignale AGUSTIN F."/>
            <person name="Sosa J E."/>
            <person name="Modenutti C."/>
        </authorList>
    </citation>
    <scope>NUCLEOTIDE SEQUENCE [LARGE SCALE GENOMIC DNA]</scope>
</reference>
<proteinExistence type="predicted"/>
<comment type="caution">
    <text evidence="3">The sequence shown here is derived from an EMBL/GenBank/DDBJ whole genome shotgun (WGS) entry which is preliminary data.</text>
</comment>
<feature type="region of interest" description="Disordered" evidence="1">
    <location>
        <begin position="95"/>
        <end position="152"/>
    </location>
</feature>
<feature type="transmembrane region" description="Helical" evidence="2">
    <location>
        <begin position="31"/>
        <end position="51"/>
    </location>
</feature>
<organism evidence="3 4">
    <name type="scientific">Ilex paraguariensis</name>
    <name type="common">yerba mate</name>
    <dbReference type="NCBI Taxonomy" id="185542"/>
    <lineage>
        <taxon>Eukaryota</taxon>
        <taxon>Viridiplantae</taxon>
        <taxon>Streptophyta</taxon>
        <taxon>Embryophyta</taxon>
        <taxon>Tracheophyta</taxon>
        <taxon>Spermatophyta</taxon>
        <taxon>Magnoliopsida</taxon>
        <taxon>eudicotyledons</taxon>
        <taxon>Gunneridae</taxon>
        <taxon>Pentapetalae</taxon>
        <taxon>asterids</taxon>
        <taxon>campanulids</taxon>
        <taxon>Aquifoliales</taxon>
        <taxon>Aquifoliaceae</taxon>
        <taxon>Ilex</taxon>
    </lineage>
</organism>
<dbReference type="AlphaFoldDB" id="A0ABC8V075"/>
<protein>
    <submittedName>
        <fullName evidence="3">Uncharacterized protein</fullName>
    </submittedName>
</protein>
<evidence type="ECO:0000256" key="2">
    <source>
        <dbReference type="SAM" id="Phobius"/>
    </source>
</evidence>
<evidence type="ECO:0000256" key="1">
    <source>
        <dbReference type="SAM" id="MobiDB-lite"/>
    </source>
</evidence>
<name>A0ABC8V075_9AQUA</name>
<sequence length="152" mass="16088">MLWDRCNLPGISGILLDLIQAMASPFKGQSVFSLVAKLMLAAAVYAIWHFFHARMYQGKIRDFPLVKQVDFPTSPISTTVTSILPMPLMLLISSSSSAPTTDSSVDLSSEPSLSSPSDSSAGNHTSPASANSPVDQPPLSTHSLVGSPSVQT</sequence>
<feature type="compositionally biased region" description="Low complexity" evidence="1">
    <location>
        <begin position="95"/>
        <end position="120"/>
    </location>
</feature>
<accession>A0ABC8V075</accession>
<evidence type="ECO:0000313" key="4">
    <source>
        <dbReference type="Proteomes" id="UP001642360"/>
    </source>
</evidence>
<keyword evidence="2" id="KW-1133">Transmembrane helix</keyword>
<dbReference type="EMBL" id="CAUOFW020009690">
    <property type="protein sequence ID" value="CAK9186743.1"/>
    <property type="molecule type" value="Genomic_DNA"/>
</dbReference>
<dbReference type="Proteomes" id="UP001642360">
    <property type="component" value="Unassembled WGS sequence"/>
</dbReference>
<keyword evidence="2" id="KW-0472">Membrane</keyword>
<keyword evidence="2" id="KW-0812">Transmembrane</keyword>
<evidence type="ECO:0000313" key="3">
    <source>
        <dbReference type="EMBL" id="CAK9186743.1"/>
    </source>
</evidence>
<feature type="compositionally biased region" description="Polar residues" evidence="1">
    <location>
        <begin position="121"/>
        <end position="152"/>
    </location>
</feature>